<dbReference type="AlphaFoldDB" id="A0A0L0EQH1"/>
<evidence type="ECO:0000256" key="2">
    <source>
        <dbReference type="ARBA" id="ARBA00023043"/>
    </source>
</evidence>
<comment type="caution">
    <text evidence="4">The sequence shown here is derived from an EMBL/GenBank/DDBJ whole genome shotgun (WGS) entry which is preliminary data.</text>
</comment>
<evidence type="ECO:0000313" key="5">
    <source>
        <dbReference type="Proteomes" id="UP000036850"/>
    </source>
</evidence>
<feature type="repeat" description="ANK" evidence="3">
    <location>
        <begin position="127"/>
        <end position="159"/>
    </location>
</feature>
<sequence>MNKLKILLVAIILTVLTLNFISDEQRDINLELVNAIKECDIAAAQPLLEEGADPNIYIDGHGSAMAHSPFCLSTEPLELLLAYGGDPNIQLMNLGKRLIFRVISPGKLASLKLLVKSGAEINVTTETGLTPLMQSLMLGQFDMAIYLIDSGSHLTAKDNFGTTALGIYSGGTIKSPPQKGSLEYEVGLKLGHVF</sequence>
<dbReference type="OrthoDB" id="5918649at2"/>
<keyword evidence="1" id="KW-0677">Repeat</keyword>
<accession>A0A0L0EQH1</accession>
<dbReference type="Gene3D" id="1.25.40.20">
    <property type="entry name" value="Ankyrin repeat-containing domain"/>
    <property type="match status" value="1"/>
</dbReference>
<dbReference type="PATRIC" id="fig|43658.6.peg.595"/>
<evidence type="ECO:0000313" key="4">
    <source>
        <dbReference type="EMBL" id="KNC66659.1"/>
    </source>
</evidence>
<dbReference type="Pfam" id="PF12796">
    <property type="entry name" value="Ank_2"/>
    <property type="match status" value="1"/>
</dbReference>
<dbReference type="InterPro" id="IPR050776">
    <property type="entry name" value="Ank_Repeat/CDKN_Inhibitor"/>
</dbReference>
<reference evidence="5" key="1">
    <citation type="submission" date="2015-07" db="EMBL/GenBank/DDBJ databases">
        <title>Draft genome sequence of a Pseudoalteromonas rubra strain, OCN096, isolated from Kaneohe Bay, Oahu, Hawaii.</title>
        <authorList>
            <person name="Beurmann S."/>
            <person name="Ushijima B."/>
            <person name="Belcaid M."/>
            <person name="Callahan S.M."/>
            <person name="Aeby G.S."/>
        </authorList>
    </citation>
    <scope>NUCLEOTIDE SEQUENCE [LARGE SCALE GENOMIC DNA]</scope>
    <source>
        <strain evidence="5">OCN096</strain>
    </source>
</reference>
<dbReference type="InterPro" id="IPR036770">
    <property type="entry name" value="Ankyrin_rpt-contain_sf"/>
</dbReference>
<dbReference type="PROSITE" id="PS50297">
    <property type="entry name" value="ANK_REP_REGION"/>
    <property type="match status" value="1"/>
</dbReference>
<gene>
    <name evidence="4" type="ORF">AC626_15605</name>
</gene>
<dbReference type="EMBL" id="LFZX01000129">
    <property type="protein sequence ID" value="KNC66659.1"/>
    <property type="molecule type" value="Genomic_DNA"/>
</dbReference>
<dbReference type="InterPro" id="IPR002110">
    <property type="entry name" value="Ankyrin_rpt"/>
</dbReference>
<dbReference type="Proteomes" id="UP000036850">
    <property type="component" value="Unassembled WGS sequence"/>
</dbReference>
<dbReference type="SUPFAM" id="SSF48403">
    <property type="entry name" value="Ankyrin repeat"/>
    <property type="match status" value="1"/>
</dbReference>
<evidence type="ECO:0000256" key="1">
    <source>
        <dbReference type="ARBA" id="ARBA00022737"/>
    </source>
</evidence>
<keyword evidence="2 3" id="KW-0040">ANK repeat</keyword>
<dbReference type="PROSITE" id="PS50088">
    <property type="entry name" value="ANK_REPEAT"/>
    <property type="match status" value="1"/>
</dbReference>
<evidence type="ECO:0000256" key="3">
    <source>
        <dbReference type="PROSITE-ProRule" id="PRU00023"/>
    </source>
</evidence>
<organism evidence="4 5">
    <name type="scientific">Pseudoalteromonas rubra</name>
    <dbReference type="NCBI Taxonomy" id="43658"/>
    <lineage>
        <taxon>Bacteria</taxon>
        <taxon>Pseudomonadati</taxon>
        <taxon>Pseudomonadota</taxon>
        <taxon>Gammaproteobacteria</taxon>
        <taxon>Alteromonadales</taxon>
        <taxon>Pseudoalteromonadaceae</taxon>
        <taxon>Pseudoalteromonas</taxon>
    </lineage>
</organism>
<proteinExistence type="predicted"/>
<name>A0A0L0EQH1_9GAMM</name>
<dbReference type="PANTHER" id="PTHR24201">
    <property type="entry name" value="ANK_REP_REGION DOMAIN-CONTAINING PROTEIN"/>
    <property type="match status" value="1"/>
</dbReference>
<protein>
    <submittedName>
        <fullName evidence="4">Uncharacterized protein</fullName>
    </submittedName>
</protein>